<keyword evidence="2" id="KW-1185">Reference proteome</keyword>
<dbReference type="RefSeq" id="WP_378320021.1">
    <property type="nucleotide sequence ID" value="NZ_JBHUHY010000007.1"/>
</dbReference>
<evidence type="ECO:0008006" key="3">
    <source>
        <dbReference type="Google" id="ProtNLM"/>
    </source>
</evidence>
<proteinExistence type="predicted"/>
<accession>A0ABW5AYR5</accession>
<dbReference type="EMBL" id="JBHUHY010000007">
    <property type="protein sequence ID" value="MFD2187022.1"/>
    <property type="molecule type" value="Genomic_DNA"/>
</dbReference>
<protein>
    <recommendedName>
        <fullName evidence="3">Membrane metalloprotease</fullName>
    </recommendedName>
</protein>
<dbReference type="Proteomes" id="UP001597344">
    <property type="component" value="Unassembled WGS sequence"/>
</dbReference>
<comment type="caution">
    <text evidence="1">The sequence shown here is derived from an EMBL/GenBank/DDBJ whole genome shotgun (WGS) entry which is preliminary data.</text>
</comment>
<gene>
    <name evidence="1" type="ORF">ACFSJT_09475</name>
</gene>
<sequence length="262" mass="28414">MQITKFLGYLLISSFFLVGCSDDDDSPINGNPDRAANNLPLGSGNTPNNLLSDTNFKSITIEMVAVQGFEPTPVAVENFRTFLEDRLNKPDGINIIQRSISSSNNAPFNTDEIREIENNTRTLFNAGDDIAVYVYFADGSNEDDSGEQVTLGSAYKNTSMVIYEGTLRRFGNSSPRAPSLSTIETATLNHEFSHLMGLVDLGTPLQSPHESVNDQGEENNHCNVSGCLMEASIQFTSSIMGMSEVPQLDALCIADLQANGGK</sequence>
<name>A0ABW5AYR5_9FLAO</name>
<evidence type="ECO:0000313" key="1">
    <source>
        <dbReference type="EMBL" id="MFD2187022.1"/>
    </source>
</evidence>
<dbReference type="PROSITE" id="PS51257">
    <property type="entry name" value="PROKAR_LIPOPROTEIN"/>
    <property type="match status" value="1"/>
</dbReference>
<evidence type="ECO:0000313" key="2">
    <source>
        <dbReference type="Proteomes" id="UP001597344"/>
    </source>
</evidence>
<organism evidence="1 2">
    <name type="scientific">Aquimarina celericrescens</name>
    <dbReference type="NCBI Taxonomy" id="1964542"/>
    <lineage>
        <taxon>Bacteria</taxon>
        <taxon>Pseudomonadati</taxon>
        <taxon>Bacteroidota</taxon>
        <taxon>Flavobacteriia</taxon>
        <taxon>Flavobacteriales</taxon>
        <taxon>Flavobacteriaceae</taxon>
        <taxon>Aquimarina</taxon>
    </lineage>
</organism>
<reference evidence="2" key="1">
    <citation type="journal article" date="2019" name="Int. J. Syst. Evol. Microbiol.">
        <title>The Global Catalogue of Microorganisms (GCM) 10K type strain sequencing project: providing services to taxonomists for standard genome sequencing and annotation.</title>
        <authorList>
            <consortium name="The Broad Institute Genomics Platform"/>
            <consortium name="The Broad Institute Genome Sequencing Center for Infectious Disease"/>
            <person name="Wu L."/>
            <person name="Ma J."/>
        </authorList>
    </citation>
    <scope>NUCLEOTIDE SEQUENCE [LARGE SCALE GENOMIC DNA]</scope>
    <source>
        <strain evidence="2">DT92</strain>
    </source>
</reference>